<feature type="region of interest" description="Disordered" evidence="1">
    <location>
        <begin position="140"/>
        <end position="163"/>
    </location>
</feature>
<feature type="compositionally biased region" description="Polar residues" evidence="1">
    <location>
        <begin position="263"/>
        <end position="274"/>
    </location>
</feature>
<feature type="region of interest" description="Disordered" evidence="1">
    <location>
        <begin position="1"/>
        <end position="22"/>
    </location>
</feature>
<evidence type="ECO:0000256" key="1">
    <source>
        <dbReference type="SAM" id="MobiDB-lite"/>
    </source>
</evidence>
<organism evidence="2 3">
    <name type="scientific">Tanacetum coccineum</name>
    <dbReference type="NCBI Taxonomy" id="301880"/>
    <lineage>
        <taxon>Eukaryota</taxon>
        <taxon>Viridiplantae</taxon>
        <taxon>Streptophyta</taxon>
        <taxon>Embryophyta</taxon>
        <taxon>Tracheophyta</taxon>
        <taxon>Spermatophyta</taxon>
        <taxon>Magnoliopsida</taxon>
        <taxon>eudicotyledons</taxon>
        <taxon>Gunneridae</taxon>
        <taxon>Pentapetalae</taxon>
        <taxon>asterids</taxon>
        <taxon>campanulids</taxon>
        <taxon>Asterales</taxon>
        <taxon>Asteraceae</taxon>
        <taxon>Asteroideae</taxon>
        <taxon>Anthemideae</taxon>
        <taxon>Anthemidinae</taxon>
        <taxon>Tanacetum</taxon>
    </lineage>
</organism>
<name>A0ABQ5BZD0_9ASTR</name>
<proteinExistence type="predicted"/>
<feature type="region of interest" description="Disordered" evidence="1">
    <location>
        <begin position="38"/>
        <end position="69"/>
    </location>
</feature>
<keyword evidence="3" id="KW-1185">Reference proteome</keyword>
<evidence type="ECO:0000313" key="3">
    <source>
        <dbReference type="Proteomes" id="UP001151760"/>
    </source>
</evidence>
<reference evidence="2" key="2">
    <citation type="submission" date="2022-01" db="EMBL/GenBank/DDBJ databases">
        <authorList>
            <person name="Yamashiro T."/>
            <person name="Shiraishi A."/>
            <person name="Satake H."/>
            <person name="Nakayama K."/>
        </authorList>
    </citation>
    <scope>NUCLEOTIDE SEQUENCE</scope>
</reference>
<dbReference type="Proteomes" id="UP001151760">
    <property type="component" value="Unassembled WGS sequence"/>
</dbReference>
<evidence type="ECO:0000313" key="2">
    <source>
        <dbReference type="EMBL" id="GJT19187.1"/>
    </source>
</evidence>
<protein>
    <submittedName>
        <fullName evidence="2">Uncharacterized protein</fullName>
    </submittedName>
</protein>
<feature type="region of interest" description="Disordered" evidence="1">
    <location>
        <begin position="220"/>
        <end position="367"/>
    </location>
</feature>
<feature type="compositionally biased region" description="Polar residues" evidence="1">
    <location>
        <begin position="53"/>
        <end position="69"/>
    </location>
</feature>
<sequence length="367" mass="41070">MFTDSTTKVDSEPLNGSNDDITYPYECNQTLYYNACTSNSSADDQEKSKVVNESDSTIPDPSHQTITSTPPVIAPFTEFSYPKLSSLLRVARLEQEMFEVKKSDHSTNVLALIKSQVPTAVDKYLGTKLDDALLKNHESEKSPKEIIRIKKEQGEEKQDSTYSIRSTNKVDLKEFDLKSAIFKHMNKNKSANRNHANYHLYHALMEALIADEDSVDKEVKDRVKNHKRKHDSDDDDEDDDGASGSAQPPTKDDEQSSKKPQKSDASASKQNLALPSTGWKIANTRDAGVDSSMHRSDPESEQSEQSSDNIPMQDKGHASDLVDTDNSHVPKVSTTTWFKPILEGERPATPEPEWTIPPNDFPEPENN</sequence>
<accession>A0ABQ5BZD0</accession>
<gene>
    <name evidence="2" type="ORF">Tco_0877893</name>
</gene>
<reference evidence="2" key="1">
    <citation type="journal article" date="2022" name="Int. J. Mol. Sci.">
        <title>Draft Genome of Tanacetum Coccineum: Genomic Comparison of Closely Related Tanacetum-Family Plants.</title>
        <authorList>
            <person name="Yamashiro T."/>
            <person name="Shiraishi A."/>
            <person name="Nakayama K."/>
            <person name="Satake H."/>
        </authorList>
    </citation>
    <scope>NUCLEOTIDE SEQUENCE</scope>
</reference>
<dbReference type="EMBL" id="BQNB010013697">
    <property type="protein sequence ID" value="GJT19187.1"/>
    <property type="molecule type" value="Genomic_DNA"/>
</dbReference>
<feature type="compositionally biased region" description="Basic and acidic residues" evidence="1">
    <location>
        <begin position="140"/>
        <end position="159"/>
    </location>
</feature>
<feature type="compositionally biased region" description="Polar residues" evidence="1">
    <location>
        <begin position="1"/>
        <end position="20"/>
    </location>
</feature>
<feature type="compositionally biased region" description="Basic and acidic residues" evidence="1">
    <location>
        <begin position="314"/>
        <end position="328"/>
    </location>
</feature>
<comment type="caution">
    <text evidence="2">The sequence shown here is derived from an EMBL/GenBank/DDBJ whole genome shotgun (WGS) entry which is preliminary data.</text>
</comment>